<comment type="caution">
    <text evidence="2">The sequence shown here is derived from an EMBL/GenBank/DDBJ whole genome shotgun (WGS) entry which is preliminary data.</text>
</comment>
<dbReference type="AlphaFoldDB" id="A0A834MZU3"/>
<keyword evidence="3" id="KW-1185">Reference proteome</keyword>
<evidence type="ECO:0000313" key="3">
    <source>
        <dbReference type="Proteomes" id="UP000600918"/>
    </source>
</evidence>
<dbReference type="EMBL" id="JACSDY010000023">
    <property type="protein sequence ID" value="KAF7390605.1"/>
    <property type="molecule type" value="Genomic_DNA"/>
</dbReference>
<protein>
    <submittedName>
        <fullName evidence="2">Uncharacterized protein</fullName>
    </submittedName>
</protein>
<dbReference type="Proteomes" id="UP000600918">
    <property type="component" value="Unassembled WGS sequence"/>
</dbReference>
<evidence type="ECO:0000256" key="1">
    <source>
        <dbReference type="SAM" id="MobiDB-lite"/>
    </source>
</evidence>
<sequence length="103" mass="11925">MGRKGGERGEKEDEEEKKKKKGGTGNVGWAMVRHSVFQVDLAAEYPTEEEEEEEEEEEDYYDDESYRTREVRIVCNGIFTLFRPPPGPSPFSSLRFTHISPHE</sequence>
<accession>A0A834MZU3</accession>
<proteinExistence type="predicted"/>
<feature type="region of interest" description="Disordered" evidence="1">
    <location>
        <begin position="1"/>
        <end position="27"/>
    </location>
</feature>
<feature type="compositionally biased region" description="Basic and acidic residues" evidence="1">
    <location>
        <begin position="1"/>
        <end position="11"/>
    </location>
</feature>
<feature type="region of interest" description="Disordered" evidence="1">
    <location>
        <begin position="43"/>
        <end position="65"/>
    </location>
</feature>
<evidence type="ECO:0000313" key="2">
    <source>
        <dbReference type="EMBL" id="KAF7390605.1"/>
    </source>
</evidence>
<gene>
    <name evidence="2" type="ORF">H0235_017767</name>
</gene>
<feature type="compositionally biased region" description="Acidic residues" evidence="1">
    <location>
        <begin position="46"/>
        <end position="63"/>
    </location>
</feature>
<reference evidence="2" key="1">
    <citation type="journal article" date="2020" name="G3 (Bethesda)">
        <title>High-Quality Assemblies for Three Invasive Social Wasps from the &lt;i&gt;Vespula&lt;/i&gt; Genus.</title>
        <authorList>
            <person name="Harrop T.W.R."/>
            <person name="Guhlin J."/>
            <person name="McLaughlin G.M."/>
            <person name="Permina E."/>
            <person name="Stockwell P."/>
            <person name="Gilligan J."/>
            <person name="Le Lec M.F."/>
            <person name="Gruber M.A.M."/>
            <person name="Quinn O."/>
            <person name="Lovegrove M."/>
            <person name="Duncan E.J."/>
            <person name="Remnant E.J."/>
            <person name="Van Eeckhoven J."/>
            <person name="Graham B."/>
            <person name="Knapp R.A."/>
            <person name="Langford K.W."/>
            <person name="Kronenberg Z."/>
            <person name="Press M.O."/>
            <person name="Eacker S.M."/>
            <person name="Wilson-Rankin E.E."/>
            <person name="Purcell J."/>
            <person name="Lester P.J."/>
            <person name="Dearden P.K."/>
        </authorList>
    </citation>
    <scope>NUCLEOTIDE SEQUENCE</scope>
    <source>
        <strain evidence="2">Volc-1</strain>
    </source>
</reference>
<name>A0A834MZU3_VESPE</name>
<organism evidence="2 3">
    <name type="scientific">Vespula pensylvanica</name>
    <name type="common">Western yellow jacket</name>
    <name type="synonym">Wasp</name>
    <dbReference type="NCBI Taxonomy" id="30213"/>
    <lineage>
        <taxon>Eukaryota</taxon>
        <taxon>Metazoa</taxon>
        <taxon>Ecdysozoa</taxon>
        <taxon>Arthropoda</taxon>
        <taxon>Hexapoda</taxon>
        <taxon>Insecta</taxon>
        <taxon>Pterygota</taxon>
        <taxon>Neoptera</taxon>
        <taxon>Endopterygota</taxon>
        <taxon>Hymenoptera</taxon>
        <taxon>Apocrita</taxon>
        <taxon>Aculeata</taxon>
        <taxon>Vespoidea</taxon>
        <taxon>Vespidae</taxon>
        <taxon>Vespinae</taxon>
        <taxon>Vespula</taxon>
    </lineage>
</organism>